<dbReference type="PROSITE" id="PS51375">
    <property type="entry name" value="PPR"/>
    <property type="match status" value="1"/>
</dbReference>
<protein>
    <recommendedName>
        <fullName evidence="9">Pentatricopeptide repeat protein</fullName>
    </recommendedName>
</protein>
<dbReference type="NCBIfam" id="TIGR00756">
    <property type="entry name" value="PPR"/>
    <property type="match status" value="1"/>
</dbReference>
<evidence type="ECO:0000256" key="5">
    <source>
        <dbReference type="PROSITE-ProRule" id="PRU00708"/>
    </source>
</evidence>
<dbReference type="Gene3D" id="1.25.40.10">
    <property type="entry name" value="Tetratricopeptide repeat domain"/>
    <property type="match status" value="2"/>
</dbReference>
<evidence type="ECO:0000256" key="1">
    <source>
        <dbReference type="ARBA" id="ARBA00006192"/>
    </source>
</evidence>
<accession>A0A9W8Y102</accession>
<keyword evidence="2" id="KW-0677">Repeat</keyword>
<comment type="subunit">
    <text evidence="4">Binds to mitochondrial small subunit 15S rRNA.</text>
</comment>
<evidence type="ECO:0000313" key="7">
    <source>
        <dbReference type="EMBL" id="KAJ4365120.1"/>
    </source>
</evidence>
<dbReference type="OrthoDB" id="1908178at2759"/>
<organism evidence="7 8">
    <name type="scientific">Neocucurbitaria cava</name>
    <dbReference type="NCBI Taxonomy" id="798079"/>
    <lineage>
        <taxon>Eukaryota</taxon>
        <taxon>Fungi</taxon>
        <taxon>Dikarya</taxon>
        <taxon>Ascomycota</taxon>
        <taxon>Pezizomycotina</taxon>
        <taxon>Dothideomycetes</taxon>
        <taxon>Pleosporomycetidae</taxon>
        <taxon>Pleosporales</taxon>
        <taxon>Pleosporineae</taxon>
        <taxon>Cucurbitariaceae</taxon>
        <taxon>Neocucurbitaria</taxon>
    </lineage>
</organism>
<comment type="function">
    <text evidence="3">Regulates mitochondrial small subunit maturation by controlling 15S rRNA 5'-end processing. Localizes to the 5' precursor of the 15S rRNA in a position that is subsequently occupied by mS47 in the mature yeast mtSSU. Uses structure and sequence-specific RNA recognition, binding to a single-stranded region of the precursor and specifically recognizing bases -6 to -1. The exchange of Ccm1 for mS47 is coupled to the irreversible removal of precursor rRNA that is accompanied by conformational changes of the mitoribosomal proteins uS5m and mS26. These conformational changes signal completion of 5'-end rRNA processing through protection of the mature 5'-end of the 15S rRNA and stabilization of mS47. The removal of the 5' precursor together with the dissociation of Ccm1 may be catalyzed by the 5'-3' exoribonuclease Pet127. Involved in the specific removal of group I introns in mitochondrial encoded transcripts.</text>
</comment>
<sequence>MSLLRTLDRTSAVSNTAHARPFLGFLYPSLESKTSKRSLSKRAINRSPQLTAPGACMDNLFIHALVRAGSCREHATQLSTRPRVAPISSSHHKPRRKATWPEHDESEVKIGVGPERPFRKVRNFAENELKALVDYYGIDFDKPPLEEPQDEGNLIWNVGDTHEPWPLRDEADAVHIQRLETLLADEEAPHDDVFDTYKTLPSPGVVYLSIETIRALLHHLAIVERPSPIAMQRFLSILDDMKTAHIHIIRSEWTSAIHLAGHALGTVSADDLQSALYIWRDMEQRAGVKASFVTLNVLFNVAVKAGKFVLAETFIKELEARKLPLHRHFRVSLLYYYGVLQDGNGVRKTYQELVAAGDIVDTVVMNAVIASLIRAGEPSAAEHVFERMKRLHAQKAAPAPGHTFFKRTWRDKRLLSLHLAHEARRLNNMEDDEELKRLQDFAPIAPDSRTYGLLIRHQASTAGNIDRVNELLQEMRYNSVPLEGTIFIVIFHGFNSFGGVRYTSWTPDKLEKIWTQYLKALNGKLERTWLSSMAVIAALKAFSRCTDAERTVKAWEEIRKLWQPTEEELENVMRALRKLLPSQAQGSFDENPNRKI</sequence>
<dbReference type="Pfam" id="PF01535">
    <property type="entry name" value="PPR"/>
    <property type="match status" value="1"/>
</dbReference>
<proteinExistence type="inferred from homology"/>
<keyword evidence="8" id="KW-1185">Reference proteome</keyword>
<evidence type="ECO:0000256" key="2">
    <source>
        <dbReference type="ARBA" id="ARBA00022737"/>
    </source>
</evidence>
<dbReference type="PANTHER" id="PTHR47936">
    <property type="entry name" value="PPR_LONG DOMAIN-CONTAINING PROTEIN"/>
    <property type="match status" value="1"/>
</dbReference>
<evidence type="ECO:0000313" key="8">
    <source>
        <dbReference type="Proteomes" id="UP001140560"/>
    </source>
</evidence>
<comment type="similarity">
    <text evidence="1">Belongs to the CCM1 family.</text>
</comment>
<dbReference type="PANTHER" id="PTHR47936:SF1">
    <property type="entry name" value="PENTATRICOPEPTIDE REPEAT-CONTAINING PROTEIN GUN1, CHLOROPLASTIC"/>
    <property type="match status" value="1"/>
</dbReference>
<evidence type="ECO:0000256" key="6">
    <source>
        <dbReference type="SAM" id="MobiDB-lite"/>
    </source>
</evidence>
<name>A0A9W8Y102_9PLEO</name>
<dbReference type="InterPro" id="IPR002885">
    <property type="entry name" value="PPR_rpt"/>
</dbReference>
<dbReference type="AlphaFoldDB" id="A0A9W8Y102"/>
<evidence type="ECO:0000256" key="4">
    <source>
        <dbReference type="ARBA" id="ARBA00044511"/>
    </source>
</evidence>
<gene>
    <name evidence="7" type="ORF">N0V83_008738</name>
</gene>
<dbReference type="Proteomes" id="UP001140560">
    <property type="component" value="Unassembled WGS sequence"/>
</dbReference>
<dbReference type="InterPro" id="IPR011990">
    <property type="entry name" value="TPR-like_helical_dom_sf"/>
</dbReference>
<evidence type="ECO:0000256" key="3">
    <source>
        <dbReference type="ARBA" id="ARBA00044493"/>
    </source>
</evidence>
<comment type="caution">
    <text evidence="7">The sequence shown here is derived from an EMBL/GenBank/DDBJ whole genome shotgun (WGS) entry which is preliminary data.</text>
</comment>
<feature type="repeat" description="PPR" evidence="5">
    <location>
        <begin position="361"/>
        <end position="395"/>
    </location>
</feature>
<dbReference type="EMBL" id="JAPEUY010000016">
    <property type="protein sequence ID" value="KAJ4365120.1"/>
    <property type="molecule type" value="Genomic_DNA"/>
</dbReference>
<reference evidence="7" key="1">
    <citation type="submission" date="2022-10" db="EMBL/GenBank/DDBJ databases">
        <title>Tapping the CABI collections for fungal endophytes: first genome assemblies for Collariella, Neodidymelliopsis, Ascochyta clinopodiicola, Didymella pomorum, Didymosphaeria variabile, Neocosmospora piperis and Neocucurbitaria cava.</title>
        <authorList>
            <person name="Hill R."/>
        </authorList>
    </citation>
    <scope>NUCLEOTIDE SEQUENCE</scope>
    <source>
        <strain evidence="7">IMI 356814</strain>
    </source>
</reference>
<evidence type="ECO:0008006" key="9">
    <source>
        <dbReference type="Google" id="ProtNLM"/>
    </source>
</evidence>
<feature type="region of interest" description="Disordered" evidence="6">
    <location>
        <begin position="77"/>
        <end position="107"/>
    </location>
</feature>